<proteinExistence type="predicted"/>
<dbReference type="Gene3D" id="2.120.10.80">
    <property type="entry name" value="Kelch-type beta propeller"/>
    <property type="match status" value="1"/>
</dbReference>
<dbReference type="InterPro" id="IPR015915">
    <property type="entry name" value="Kelch-typ_b-propeller"/>
</dbReference>
<keyword evidence="5" id="KW-1185">Reference proteome</keyword>
<accession>A0A7W7FUQ2</accession>
<evidence type="ECO:0000256" key="3">
    <source>
        <dbReference type="SAM" id="MobiDB-lite"/>
    </source>
</evidence>
<dbReference type="SMART" id="SM00612">
    <property type="entry name" value="Kelch"/>
    <property type="match status" value="5"/>
</dbReference>
<dbReference type="PANTHER" id="PTHR46344">
    <property type="entry name" value="OS02G0202900 PROTEIN"/>
    <property type="match status" value="1"/>
</dbReference>
<name>A0A7W7FUQ2_9PSEU</name>
<comment type="caution">
    <text evidence="4">The sequence shown here is derived from an EMBL/GenBank/DDBJ whole genome shotgun (WGS) entry which is preliminary data.</text>
</comment>
<dbReference type="RefSeq" id="WP_185005309.1">
    <property type="nucleotide sequence ID" value="NZ_JACHMH010000001.1"/>
</dbReference>
<dbReference type="InterPro" id="IPR037293">
    <property type="entry name" value="Gal_Oxidase_central_sf"/>
</dbReference>
<dbReference type="InterPro" id="IPR006652">
    <property type="entry name" value="Kelch_1"/>
</dbReference>
<keyword evidence="1" id="KW-0880">Kelch repeat</keyword>
<evidence type="ECO:0000256" key="2">
    <source>
        <dbReference type="ARBA" id="ARBA00022737"/>
    </source>
</evidence>
<protein>
    <submittedName>
        <fullName evidence="4">N-acetylneuraminic acid mutarotase</fullName>
    </submittedName>
</protein>
<evidence type="ECO:0000256" key="1">
    <source>
        <dbReference type="ARBA" id="ARBA00022441"/>
    </source>
</evidence>
<dbReference type="PANTHER" id="PTHR46344:SF27">
    <property type="entry name" value="KELCH REPEAT SUPERFAMILY PROTEIN"/>
    <property type="match status" value="1"/>
</dbReference>
<evidence type="ECO:0000313" key="4">
    <source>
        <dbReference type="EMBL" id="MBB4679581.1"/>
    </source>
</evidence>
<keyword evidence="2" id="KW-0677">Repeat</keyword>
<dbReference type="EMBL" id="JACHMH010000001">
    <property type="protein sequence ID" value="MBB4679581.1"/>
    <property type="molecule type" value="Genomic_DNA"/>
</dbReference>
<gene>
    <name evidence="4" type="ORF">HNR67_005699</name>
</gene>
<dbReference type="Proteomes" id="UP000533598">
    <property type="component" value="Unassembled WGS sequence"/>
</dbReference>
<evidence type="ECO:0000313" key="5">
    <source>
        <dbReference type="Proteomes" id="UP000533598"/>
    </source>
</evidence>
<dbReference type="Pfam" id="PF01344">
    <property type="entry name" value="Kelch_1"/>
    <property type="match status" value="1"/>
</dbReference>
<dbReference type="SUPFAM" id="SSF117281">
    <property type="entry name" value="Kelch motif"/>
    <property type="match status" value="1"/>
</dbReference>
<organism evidence="4 5">
    <name type="scientific">Crossiella cryophila</name>
    <dbReference type="NCBI Taxonomy" id="43355"/>
    <lineage>
        <taxon>Bacteria</taxon>
        <taxon>Bacillati</taxon>
        <taxon>Actinomycetota</taxon>
        <taxon>Actinomycetes</taxon>
        <taxon>Pseudonocardiales</taxon>
        <taxon>Pseudonocardiaceae</taxon>
        <taxon>Crossiella</taxon>
    </lineage>
</organism>
<dbReference type="AlphaFoldDB" id="A0A7W7FUQ2"/>
<feature type="region of interest" description="Disordered" evidence="3">
    <location>
        <begin position="1"/>
        <end position="20"/>
    </location>
</feature>
<reference evidence="4 5" key="1">
    <citation type="submission" date="2020-08" db="EMBL/GenBank/DDBJ databases">
        <title>Sequencing the genomes of 1000 actinobacteria strains.</title>
        <authorList>
            <person name="Klenk H.-P."/>
        </authorList>
    </citation>
    <scope>NUCLEOTIDE SEQUENCE [LARGE SCALE GENOMIC DNA]</scope>
    <source>
        <strain evidence="4 5">DSM 44230</strain>
    </source>
</reference>
<dbReference type="Pfam" id="PF24681">
    <property type="entry name" value="Kelch_KLHDC2_KLHL20_DRC7"/>
    <property type="match status" value="1"/>
</dbReference>
<sequence>MTSPNPWKSVPDAPVASSWSGRTDGAVLVTETGKPDRVVIAGGSDGTAAGARADTASYDSGTETWTALAKLTTARRAHSTTALTGGQVLVIGGIAGGGQFPAAGLPTAELYNPASSKWEPVVNQMAGPRWGHSAVLLSNGKVLVTGGSTTRTGNSEQALNRVELFDPVEKTWTTKKPMLDARTGHAALRLPNGHVLVVGGAVPIRQDQEAALAYCEVYNPDADTWTATTGVLGEPRAQHQATLVGGKVLVTGGTAPGMRPDGGFDPFSRATAELFDPTGGTWTPVAQPMPGGRAAHRAIAVSGNRVLIIGGTGGARGDTGYAKALLFNLATGAWGDGGIPEQARWDLGAVALADGKRVVVTGGVVRAGLTAATPGTAELTAVTEVCTVDGP</sequence>
<dbReference type="Gene3D" id="2.130.10.80">
    <property type="entry name" value="Galactose oxidase/kelch, beta-propeller"/>
    <property type="match status" value="2"/>
</dbReference>